<protein>
    <submittedName>
        <fullName evidence="1">Uncharacterized protein</fullName>
    </submittedName>
</protein>
<name>A0AAV4ULB3_CAEEX</name>
<evidence type="ECO:0000313" key="1">
    <source>
        <dbReference type="EMBL" id="GIY58514.1"/>
    </source>
</evidence>
<evidence type="ECO:0000313" key="2">
    <source>
        <dbReference type="Proteomes" id="UP001054945"/>
    </source>
</evidence>
<dbReference type="Proteomes" id="UP001054945">
    <property type="component" value="Unassembled WGS sequence"/>
</dbReference>
<reference evidence="1 2" key="1">
    <citation type="submission" date="2021-06" db="EMBL/GenBank/DDBJ databases">
        <title>Caerostris extrusa draft genome.</title>
        <authorList>
            <person name="Kono N."/>
            <person name="Arakawa K."/>
        </authorList>
    </citation>
    <scope>NUCLEOTIDE SEQUENCE [LARGE SCALE GENOMIC DNA]</scope>
</reference>
<dbReference type="EMBL" id="BPLR01013072">
    <property type="protein sequence ID" value="GIY58514.1"/>
    <property type="molecule type" value="Genomic_DNA"/>
</dbReference>
<comment type="caution">
    <text evidence="1">The sequence shown here is derived from an EMBL/GenBank/DDBJ whole genome shotgun (WGS) entry which is preliminary data.</text>
</comment>
<gene>
    <name evidence="1" type="ORF">CEXT_267641</name>
</gene>
<accession>A0AAV4ULB3</accession>
<keyword evidence="2" id="KW-1185">Reference proteome</keyword>
<organism evidence="1 2">
    <name type="scientific">Caerostris extrusa</name>
    <name type="common">Bark spider</name>
    <name type="synonym">Caerostris bankana</name>
    <dbReference type="NCBI Taxonomy" id="172846"/>
    <lineage>
        <taxon>Eukaryota</taxon>
        <taxon>Metazoa</taxon>
        <taxon>Ecdysozoa</taxon>
        <taxon>Arthropoda</taxon>
        <taxon>Chelicerata</taxon>
        <taxon>Arachnida</taxon>
        <taxon>Araneae</taxon>
        <taxon>Araneomorphae</taxon>
        <taxon>Entelegynae</taxon>
        <taxon>Araneoidea</taxon>
        <taxon>Araneidae</taxon>
        <taxon>Caerostris</taxon>
    </lineage>
</organism>
<proteinExistence type="predicted"/>
<sequence length="121" mass="13832">MKEIEMKHFPEQNTPYKHPLSGECAWVGIHLNETALHRHSNNVKTSQRYKAYSSHSPKLLVAGLPPPLYTHAQSPLRNACTGVPSQKMLHPISFMSLICVQQQKKKETHTQRGYLAKFRSQ</sequence>
<dbReference type="AlphaFoldDB" id="A0AAV4ULB3"/>